<sequence length="57" mass="5927">MRRSIARGSQSMQSATPSFMVTASGWAPPIPPSPAVSVIVPARVPPNFFAATAENVS</sequence>
<reference evidence="1 2" key="1">
    <citation type="journal article" date="2019" name="Int. J. Syst. Evol. Microbiol.">
        <title>The Global Catalogue of Microorganisms (GCM) 10K type strain sequencing project: providing services to taxonomists for standard genome sequencing and annotation.</title>
        <authorList>
            <consortium name="The Broad Institute Genomics Platform"/>
            <consortium name="The Broad Institute Genome Sequencing Center for Infectious Disease"/>
            <person name="Wu L."/>
            <person name="Ma J."/>
        </authorList>
    </citation>
    <scope>NUCLEOTIDE SEQUENCE [LARGE SCALE GENOMIC DNA]</scope>
    <source>
        <strain evidence="1 2">JCM 4087</strain>
    </source>
</reference>
<gene>
    <name evidence="1" type="ORF">GCM10020221_02670</name>
</gene>
<accession>A0ABN3WCS5</accession>
<comment type="caution">
    <text evidence="1">The sequence shown here is derived from an EMBL/GenBank/DDBJ whole genome shotgun (WGS) entry which is preliminary data.</text>
</comment>
<evidence type="ECO:0000313" key="2">
    <source>
        <dbReference type="Proteomes" id="UP001501102"/>
    </source>
</evidence>
<proteinExistence type="predicted"/>
<dbReference type="Proteomes" id="UP001501102">
    <property type="component" value="Unassembled WGS sequence"/>
</dbReference>
<organism evidence="1 2">
    <name type="scientific">Streptomyces thioluteus</name>
    <dbReference type="NCBI Taxonomy" id="66431"/>
    <lineage>
        <taxon>Bacteria</taxon>
        <taxon>Bacillati</taxon>
        <taxon>Actinomycetota</taxon>
        <taxon>Actinomycetes</taxon>
        <taxon>Kitasatosporales</taxon>
        <taxon>Streptomycetaceae</taxon>
        <taxon>Streptomyces</taxon>
    </lineage>
</organism>
<evidence type="ECO:0000313" key="1">
    <source>
        <dbReference type="EMBL" id="GAA2910225.1"/>
    </source>
</evidence>
<dbReference type="EMBL" id="BAAAXZ010000011">
    <property type="protein sequence ID" value="GAA2910225.1"/>
    <property type="molecule type" value="Genomic_DNA"/>
</dbReference>
<protein>
    <submittedName>
        <fullName evidence="1">Uncharacterized protein</fullName>
    </submittedName>
</protein>
<name>A0ABN3WCS5_STRTU</name>
<keyword evidence="2" id="KW-1185">Reference proteome</keyword>